<dbReference type="STRING" id="144026.SAMN04488568_10863"/>
<evidence type="ECO:0000313" key="3">
    <source>
        <dbReference type="Proteomes" id="UP000199759"/>
    </source>
</evidence>
<dbReference type="Proteomes" id="UP000199759">
    <property type="component" value="Unassembled WGS sequence"/>
</dbReference>
<gene>
    <name evidence="2" type="ORF">SAMN04488568_10863</name>
</gene>
<sequence>MMNLMATLALMAQPALTDTSHAAVLDEPAAPAEDFGLTRHGGSSGAEAPAFNFQAEGRRSD</sequence>
<reference evidence="2 3" key="1">
    <citation type="submission" date="2016-10" db="EMBL/GenBank/DDBJ databases">
        <authorList>
            <person name="de Groot N.N."/>
        </authorList>
    </citation>
    <scope>NUCLEOTIDE SEQUENCE [LARGE SCALE GENOMIC DNA]</scope>
    <source>
        <strain evidence="2 3">DSM 16077</strain>
    </source>
</reference>
<keyword evidence="3" id="KW-1185">Reference proteome</keyword>
<evidence type="ECO:0000256" key="1">
    <source>
        <dbReference type="SAM" id="MobiDB-lite"/>
    </source>
</evidence>
<name>A0A1G9S0F8_9PROT</name>
<accession>A0A1G9S0F8</accession>
<dbReference type="RefSeq" id="WP_143024090.1">
    <property type="nucleotide sequence ID" value="NZ_FNHG01000008.1"/>
</dbReference>
<protein>
    <submittedName>
        <fullName evidence="2">Uncharacterized protein</fullName>
    </submittedName>
</protein>
<feature type="region of interest" description="Disordered" evidence="1">
    <location>
        <begin position="33"/>
        <end position="61"/>
    </location>
</feature>
<dbReference type="AlphaFoldDB" id="A0A1G9S0F8"/>
<dbReference type="EMBL" id="FNHG01000008">
    <property type="protein sequence ID" value="SDM28946.1"/>
    <property type="molecule type" value="Genomic_DNA"/>
</dbReference>
<organism evidence="2 3">
    <name type="scientific">Maricaulis salignorans</name>
    <dbReference type="NCBI Taxonomy" id="144026"/>
    <lineage>
        <taxon>Bacteria</taxon>
        <taxon>Pseudomonadati</taxon>
        <taxon>Pseudomonadota</taxon>
        <taxon>Alphaproteobacteria</taxon>
        <taxon>Maricaulales</taxon>
        <taxon>Maricaulaceae</taxon>
        <taxon>Maricaulis</taxon>
    </lineage>
</organism>
<proteinExistence type="predicted"/>
<evidence type="ECO:0000313" key="2">
    <source>
        <dbReference type="EMBL" id="SDM28946.1"/>
    </source>
</evidence>